<reference evidence="2" key="1">
    <citation type="submission" date="2022-07" db="EMBL/GenBank/DDBJ databases">
        <title>Genome Sequence of Physisporinus lineatus.</title>
        <authorList>
            <person name="Buettner E."/>
        </authorList>
    </citation>
    <scope>NUCLEOTIDE SEQUENCE</scope>
    <source>
        <strain evidence="2">VT162</strain>
    </source>
</reference>
<protein>
    <submittedName>
        <fullName evidence="2">Uncharacterized protein</fullName>
    </submittedName>
</protein>
<dbReference type="EMBL" id="JANAWD010000058">
    <property type="protein sequence ID" value="KAJ3488834.1"/>
    <property type="molecule type" value="Genomic_DNA"/>
</dbReference>
<proteinExistence type="predicted"/>
<evidence type="ECO:0000313" key="2">
    <source>
        <dbReference type="EMBL" id="KAJ3488834.1"/>
    </source>
</evidence>
<comment type="caution">
    <text evidence="2">The sequence shown here is derived from an EMBL/GenBank/DDBJ whole genome shotgun (WGS) entry which is preliminary data.</text>
</comment>
<feature type="region of interest" description="Disordered" evidence="1">
    <location>
        <begin position="83"/>
        <end position="113"/>
    </location>
</feature>
<feature type="compositionally biased region" description="Low complexity" evidence="1">
    <location>
        <begin position="85"/>
        <end position="95"/>
    </location>
</feature>
<evidence type="ECO:0000313" key="3">
    <source>
        <dbReference type="Proteomes" id="UP001212997"/>
    </source>
</evidence>
<dbReference type="AlphaFoldDB" id="A0AAD5V861"/>
<name>A0AAD5V861_9APHY</name>
<accession>A0AAD5V861</accession>
<gene>
    <name evidence="2" type="ORF">NLI96_g2552</name>
</gene>
<dbReference type="Proteomes" id="UP001212997">
    <property type="component" value="Unassembled WGS sequence"/>
</dbReference>
<organism evidence="2 3">
    <name type="scientific">Meripilus lineatus</name>
    <dbReference type="NCBI Taxonomy" id="2056292"/>
    <lineage>
        <taxon>Eukaryota</taxon>
        <taxon>Fungi</taxon>
        <taxon>Dikarya</taxon>
        <taxon>Basidiomycota</taxon>
        <taxon>Agaricomycotina</taxon>
        <taxon>Agaricomycetes</taxon>
        <taxon>Polyporales</taxon>
        <taxon>Meripilaceae</taxon>
        <taxon>Meripilus</taxon>
    </lineage>
</organism>
<keyword evidence="3" id="KW-1185">Reference proteome</keyword>
<sequence>MLLRKILLVNFELVQQIRNSFSRSAFHYLPSIPYSLGNRRSQIQIIFPTISLHGTPLLEQRNIKTSSAFPMGTRLIYAILSTRQSSSPGRGRSPPITRVRNSNSYATAPHPLSRGSGNLAYSGPCSRHSLHRDFLSPFIFQTSLLHLTSPTCGGMGDAQRVGSLGNHGKSSNPPAIPLIHRTSHILVNPMENPLDITYCGGIGLCSYRRGSPAKRRQR</sequence>
<evidence type="ECO:0000256" key="1">
    <source>
        <dbReference type="SAM" id="MobiDB-lite"/>
    </source>
</evidence>